<gene>
    <name evidence="6" type="primary">thiN_3</name>
    <name evidence="6" type="ORF">SDC9_40703</name>
</gene>
<dbReference type="SUPFAM" id="SSF63862">
    <property type="entry name" value="Thiamin pyrophosphokinase, substrate-binding domain"/>
    <property type="match status" value="1"/>
</dbReference>
<dbReference type="InterPro" id="IPR007373">
    <property type="entry name" value="Thiamin_PyroPKinase_B1-bd"/>
</dbReference>
<dbReference type="InterPro" id="IPR006282">
    <property type="entry name" value="Thi_PPkinase"/>
</dbReference>
<proteinExistence type="predicted"/>
<dbReference type="PANTHER" id="PTHR41299">
    <property type="entry name" value="THIAMINE PYROPHOSPHOKINASE"/>
    <property type="match status" value="1"/>
</dbReference>
<dbReference type="GO" id="GO:0016301">
    <property type="term" value="F:kinase activity"/>
    <property type="evidence" value="ECO:0007669"/>
    <property type="project" value="UniProtKB-KW"/>
</dbReference>
<dbReference type="InterPro" id="IPR036759">
    <property type="entry name" value="TPK_catalytic_sf"/>
</dbReference>
<keyword evidence="1 6" id="KW-0808">Transferase</keyword>
<dbReference type="InterPro" id="IPR007371">
    <property type="entry name" value="TPK_catalytic"/>
</dbReference>
<keyword evidence="2" id="KW-0547">Nucleotide-binding</keyword>
<name>A0A644VT29_9ZZZZ</name>
<dbReference type="GO" id="GO:0004788">
    <property type="term" value="F:thiamine diphosphokinase activity"/>
    <property type="evidence" value="ECO:0007669"/>
    <property type="project" value="UniProtKB-EC"/>
</dbReference>
<evidence type="ECO:0000256" key="2">
    <source>
        <dbReference type="ARBA" id="ARBA00022741"/>
    </source>
</evidence>
<evidence type="ECO:0000256" key="1">
    <source>
        <dbReference type="ARBA" id="ARBA00022679"/>
    </source>
</evidence>
<dbReference type="SMART" id="SM00983">
    <property type="entry name" value="TPK_B1_binding"/>
    <property type="match status" value="1"/>
</dbReference>
<evidence type="ECO:0000313" key="6">
    <source>
        <dbReference type="EMBL" id="MPL94549.1"/>
    </source>
</evidence>
<dbReference type="EC" id="2.7.6.2" evidence="6"/>
<accession>A0A644VT29</accession>
<dbReference type="Pfam" id="PF04263">
    <property type="entry name" value="TPK_catalytic"/>
    <property type="match status" value="1"/>
</dbReference>
<sequence length="211" mass="23454">MKALIVSGGKAPSKHLLLESYKKADIIIGADKGCEVLYQYNISPKYILGDFDSADNKIIACMEANGCKKIKYKKEKDFTDTEIAFNLALEEGATEIILLGATGTRYDHSLSNIGLMLKGLKKSIHVEIVDDNNRIFLCDKSMILRGNKGDIISFHAYCEIVKNFTIKNSKYDLLNYDLSLGDGLTTSNEFVGKNIKITFDSGIIMVIYSKD</sequence>
<dbReference type="NCBIfam" id="TIGR01378">
    <property type="entry name" value="thi_PPkinase"/>
    <property type="match status" value="1"/>
</dbReference>
<dbReference type="GO" id="GO:0030975">
    <property type="term" value="F:thiamine binding"/>
    <property type="evidence" value="ECO:0007669"/>
    <property type="project" value="InterPro"/>
</dbReference>
<keyword evidence="4" id="KW-0067">ATP-binding</keyword>
<dbReference type="PANTHER" id="PTHR41299:SF1">
    <property type="entry name" value="THIAMINE PYROPHOSPHOKINASE"/>
    <property type="match status" value="1"/>
</dbReference>
<evidence type="ECO:0000256" key="3">
    <source>
        <dbReference type="ARBA" id="ARBA00022777"/>
    </source>
</evidence>
<comment type="caution">
    <text evidence="6">The sequence shown here is derived from an EMBL/GenBank/DDBJ whole genome shotgun (WGS) entry which is preliminary data.</text>
</comment>
<reference evidence="6" key="1">
    <citation type="submission" date="2019-08" db="EMBL/GenBank/DDBJ databases">
        <authorList>
            <person name="Kucharzyk K."/>
            <person name="Murdoch R.W."/>
            <person name="Higgins S."/>
            <person name="Loffler F."/>
        </authorList>
    </citation>
    <scope>NUCLEOTIDE SEQUENCE</scope>
</reference>
<dbReference type="InterPro" id="IPR053149">
    <property type="entry name" value="TPK"/>
</dbReference>
<dbReference type="GO" id="GO:0009229">
    <property type="term" value="P:thiamine diphosphate biosynthetic process"/>
    <property type="evidence" value="ECO:0007669"/>
    <property type="project" value="InterPro"/>
</dbReference>
<organism evidence="6">
    <name type="scientific">bioreactor metagenome</name>
    <dbReference type="NCBI Taxonomy" id="1076179"/>
    <lineage>
        <taxon>unclassified sequences</taxon>
        <taxon>metagenomes</taxon>
        <taxon>ecological metagenomes</taxon>
    </lineage>
</organism>
<protein>
    <submittedName>
        <fullName evidence="6">Thiamine pyrophosphokinase</fullName>
        <ecNumber evidence="6">2.7.6.2</ecNumber>
    </submittedName>
</protein>
<keyword evidence="3 6" id="KW-0418">Kinase</keyword>
<feature type="domain" description="Thiamin pyrophosphokinase thiamin-binding" evidence="5">
    <location>
        <begin position="146"/>
        <end position="205"/>
    </location>
</feature>
<dbReference type="GO" id="GO:0006772">
    <property type="term" value="P:thiamine metabolic process"/>
    <property type="evidence" value="ECO:0007669"/>
    <property type="project" value="InterPro"/>
</dbReference>
<dbReference type="Pfam" id="PF04265">
    <property type="entry name" value="TPK_B1_binding"/>
    <property type="match status" value="1"/>
</dbReference>
<dbReference type="Gene3D" id="3.40.50.10240">
    <property type="entry name" value="Thiamin pyrophosphokinase, catalytic domain"/>
    <property type="match status" value="1"/>
</dbReference>
<dbReference type="EMBL" id="VSSQ01000432">
    <property type="protein sequence ID" value="MPL94549.1"/>
    <property type="molecule type" value="Genomic_DNA"/>
</dbReference>
<dbReference type="AlphaFoldDB" id="A0A644VT29"/>
<evidence type="ECO:0000256" key="4">
    <source>
        <dbReference type="ARBA" id="ARBA00022840"/>
    </source>
</evidence>
<dbReference type="InterPro" id="IPR036371">
    <property type="entry name" value="TPK_B1-bd_sf"/>
</dbReference>
<evidence type="ECO:0000259" key="5">
    <source>
        <dbReference type="SMART" id="SM00983"/>
    </source>
</evidence>
<dbReference type="CDD" id="cd07995">
    <property type="entry name" value="TPK"/>
    <property type="match status" value="1"/>
</dbReference>
<dbReference type="GO" id="GO:0005524">
    <property type="term" value="F:ATP binding"/>
    <property type="evidence" value="ECO:0007669"/>
    <property type="project" value="UniProtKB-KW"/>
</dbReference>
<dbReference type="SUPFAM" id="SSF63999">
    <property type="entry name" value="Thiamin pyrophosphokinase, catalytic domain"/>
    <property type="match status" value="1"/>
</dbReference>